<sequence>MSSFDESASWAEVAAGGPPQSEEEARANPVAEVIPTESSVESLVDVDSSVSVVPSDFLEQEVKTETQATRIEFENEAQAAKDAAVEEEAIAHEQEEKEKKKKQEAKSYAENPIVAINAVTVAGLSALLMIGAYKKHQAGALTCKLVGLWTVGLAAFGAADFYVSSYLFKKYPPKSK</sequence>
<accession>A0A3N4J741</accession>
<gene>
    <name evidence="3" type="ORF">L873DRAFT_1814837</name>
</gene>
<feature type="compositionally biased region" description="Basic and acidic residues" evidence="1">
    <location>
        <begin position="89"/>
        <end position="98"/>
    </location>
</feature>
<dbReference type="AlphaFoldDB" id="A0A3N4J741"/>
<dbReference type="InterPro" id="IPR039454">
    <property type="entry name" value="OM14"/>
</dbReference>
<organism evidence="3 4">
    <name type="scientific">Choiromyces venosus 120613-1</name>
    <dbReference type="NCBI Taxonomy" id="1336337"/>
    <lineage>
        <taxon>Eukaryota</taxon>
        <taxon>Fungi</taxon>
        <taxon>Dikarya</taxon>
        <taxon>Ascomycota</taxon>
        <taxon>Pezizomycotina</taxon>
        <taxon>Pezizomycetes</taxon>
        <taxon>Pezizales</taxon>
        <taxon>Tuberaceae</taxon>
        <taxon>Choiromyces</taxon>
    </lineage>
</organism>
<keyword evidence="2" id="KW-1133">Transmembrane helix</keyword>
<evidence type="ECO:0000256" key="2">
    <source>
        <dbReference type="SAM" id="Phobius"/>
    </source>
</evidence>
<feature type="transmembrane region" description="Helical" evidence="2">
    <location>
        <begin position="145"/>
        <end position="168"/>
    </location>
</feature>
<dbReference type="PANTHER" id="PTHR38402:SF1">
    <property type="entry name" value="MITOCHONDRIAL OUTER MEMBRANE PROTEIN OM14"/>
    <property type="match status" value="1"/>
</dbReference>
<dbReference type="GO" id="GO:0006626">
    <property type="term" value="P:protein targeting to mitochondrion"/>
    <property type="evidence" value="ECO:0007669"/>
    <property type="project" value="TreeGrafter"/>
</dbReference>
<name>A0A3N4J741_9PEZI</name>
<protein>
    <submittedName>
        <fullName evidence="3">Uncharacterized protein</fullName>
    </submittedName>
</protein>
<evidence type="ECO:0000256" key="1">
    <source>
        <dbReference type="SAM" id="MobiDB-lite"/>
    </source>
</evidence>
<dbReference type="Proteomes" id="UP000276215">
    <property type="component" value="Unassembled WGS sequence"/>
</dbReference>
<feature type="transmembrane region" description="Helical" evidence="2">
    <location>
        <begin position="108"/>
        <end position="133"/>
    </location>
</feature>
<keyword evidence="4" id="KW-1185">Reference proteome</keyword>
<feature type="region of interest" description="Disordered" evidence="1">
    <location>
        <begin position="1"/>
        <end position="33"/>
    </location>
</feature>
<feature type="region of interest" description="Disordered" evidence="1">
    <location>
        <begin position="75"/>
        <end position="103"/>
    </location>
</feature>
<proteinExistence type="predicted"/>
<evidence type="ECO:0000313" key="3">
    <source>
        <dbReference type="EMBL" id="RPA94113.1"/>
    </source>
</evidence>
<dbReference type="GO" id="GO:1990593">
    <property type="term" value="F:nascent polypeptide-associated complex binding"/>
    <property type="evidence" value="ECO:0007669"/>
    <property type="project" value="InterPro"/>
</dbReference>
<dbReference type="OrthoDB" id="5422928at2759"/>
<evidence type="ECO:0000313" key="4">
    <source>
        <dbReference type="Proteomes" id="UP000276215"/>
    </source>
</evidence>
<dbReference type="GO" id="GO:0005741">
    <property type="term" value="C:mitochondrial outer membrane"/>
    <property type="evidence" value="ECO:0007669"/>
    <property type="project" value="InterPro"/>
</dbReference>
<keyword evidence="2" id="KW-0472">Membrane</keyword>
<dbReference type="PANTHER" id="PTHR38402">
    <property type="entry name" value="MITOCHONDRIAL OUTER MEMBRANE PROTEIN OM14"/>
    <property type="match status" value="1"/>
</dbReference>
<dbReference type="EMBL" id="ML120442">
    <property type="protein sequence ID" value="RPA94113.1"/>
    <property type="molecule type" value="Genomic_DNA"/>
</dbReference>
<reference evidence="3 4" key="1">
    <citation type="journal article" date="2018" name="Nat. Ecol. Evol.">
        <title>Pezizomycetes genomes reveal the molecular basis of ectomycorrhizal truffle lifestyle.</title>
        <authorList>
            <person name="Murat C."/>
            <person name="Payen T."/>
            <person name="Noel B."/>
            <person name="Kuo A."/>
            <person name="Morin E."/>
            <person name="Chen J."/>
            <person name="Kohler A."/>
            <person name="Krizsan K."/>
            <person name="Balestrini R."/>
            <person name="Da Silva C."/>
            <person name="Montanini B."/>
            <person name="Hainaut M."/>
            <person name="Levati E."/>
            <person name="Barry K.W."/>
            <person name="Belfiori B."/>
            <person name="Cichocki N."/>
            <person name="Clum A."/>
            <person name="Dockter R.B."/>
            <person name="Fauchery L."/>
            <person name="Guy J."/>
            <person name="Iotti M."/>
            <person name="Le Tacon F."/>
            <person name="Lindquist E.A."/>
            <person name="Lipzen A."/>
            <person name="Malagnac F."/>
            <person name="Mello A."/>
            <person name="Molinier V."/>
            <person name="Miyauchi S."/>
            <person name="Poulain J."/>
            <person name="Riccioni C."/>
            <person name="Rubini A."/>
            <person name="Sitrit Y."/>
            <person name="Splivallo R."/>
            <person name="Traeger S."/>
            <person name="Wang M."/>
            <person name="Zifcakova L."/>
            <person name="Wipf D."/>
            <person name="Zambonelli A."/>
            <person name="Paolocci F."/>
            <person name="Nowrousian M."/>
            <person name="Ottonello S."/>
            <person name="Baldrian P."/>
            <person name="Spatafora J.W."/>
            <person name="Henrissat B."/>
            <person name="Nagy L.G."/>
            <person name="Aury J.M."/>
            <person name="Wincker P."/>
            <person name="Grigoriev I.V."/>
            <person name="Bonfante P."/>
            <person name="Martin F.M."/>
        </authorList>
    </citation>
    <scope>NUCLEOTIDE SEQUENCE [LARGE SCALE GENOMIC DNA]</scope>
    <source>
        <strain evidence="3 4">120613-1</strain>
    </source>
</reference>
<keyword evidence="2" id="KW-0812">Transmembrane</keyword>